<evidence type="ECO:0000313" key="2">
    <source>
        <dbReference type="Proteomes" id="UP001589766"/>
    </source>
</evidence>
<keyword evidence="2" id="KW-1185">Reference proteome</keyword>
<dbReference type="Proteomes" id="UP001589766">
    <property type="component" value="Unassembled WGS sequence"/>
</dbReference>
<protein>
    <recommendedName>
        <fullName evidence="3">Transposase</fullName>
    </recommendedName>
</protein>
<dbReference type="EMBL" id="JBHLWH010000021">
    <property type="protein sequence ID" value="MFC0248342.1"/>
    <property type="molecule type" value="Genomic_DNA"/>
</dbReference>
<organism evidence="1 2">
    <name type="scientific">Citricoccus parietis</name>
    <dbReference type="NCBI Taxonomy" id="592307"/>
    <lineage>
        <taxon>Bacteria</taxon>
        <taxon>Bacillati</taxon>
        <taxon>Actinomycetota</taxon>
        <taxon>Actinomycetes</taxon>
        <taxon>Micrococcales</taxon>
        <taxon>Micrococcaceae</taxon>
        <taxon>Citricoccus</taxon>
    </lineage>
</organism>
<evidence type="ECO:0000313" key="1">
    <source>
        <dbReference type="EMBL" id="MFC0248342.1"/>
    </source>
</evidence>
<accession>A0ABV6F4J8</accession>
<gene>
    <name evidence="1" type="ORF">ACFFIO_07495</name>
</gene>
<sequence>MARRLEVLCPNRQVRRQRGKSDESDAYIAAEATLAGTADAVPKDGNGPIEAIRVVLVARANLQLPQTPGRGRGQCRAAAGVRR</sequence>
<evidence type="ECO:0008006" key="3">
    <source>
        <dbReference type="Google" id="ProtNLM"/>
    </source>
</evidence>
<name>A0ABV6F4J8_9MICC</name>
<comment type="caution">
    <text evidence="1">The sequence shown here is derived from an EMBL/GenBank/DDBJ whole genome shotgun (WGS) entry which is preliminary data.</text>
</comment>
<proteinExistence type="predicted"/>
<reference evidence="1 2" key="1">
    <citation type="submission" date="2024-09" db="EMBL/GenBank/DDBJ databases">
        <authorList>
            <person name="Sun Q."/>
            <person name="Mori K."/>
        </authorList>
    </citation>
    <scope>NUCLEOTIDE SEQUENCE [LARGE SCALE GENOMIC DNA]</scope>
    <source>
        <strain evidence="1 2">CCM 7609</strain>
    </source>
</reference>
<dbReference type="RefSeq" id="WP_378040969.1">
    <property type="nucleotide sequence ID" value="NZ_JBHLWH010000021.1"/>
</dbReference>